<gene>
    <name evidence="7" type="ORF">BN10_650041</name>
</gene>
<organism evidence="7 8">
    <name type="scientific">Phycicoccus elongatus Lp2</name>
    <dbReference type="NCBI Taxonomy" id="1193181"/>
    <lineage>
        <taxon>Bacteria</taxon>
        <taxon>Bacillati</taxon>
        <taxon>Actinomycetota</taxon>
        <taxon>Actinomycetes</taxon>
        <taxon>Micrococcales</taxon>
        <taxon>Intrasporangiaceae</taxon>
        <taxon>Phycicoccus</taxon>
    </lineage>
</organism>
<evidence type="ECO:0000256" key="3">
    <source>
        <dbReference type="ARBA" id="ARBA00022806"/>
    </source>
</evidence>
<dbReference type="HOGENOM" id="CLU_010312_3_1_11"/>
<keyword evidence="2 5" id="KW-0378">Hydrolase</keyword>
<dbReference type="Gene3D" id="3.40.50.300">
    <property type="entry name" value="P-loop containing nucleotide triphosphate hydrolases"/>
    <property type="match status" value="3"/>
</dbReference>
<sequence length="741" mass="80705">MTASSSLRPDLGDVAATEVAAEQAHVDRVYAELAKADARAASVAAEGLARGRTDRTGDVRDEEMTGLFERDALMYAAARRRATLEKQYEGLVFGRLDLGEEHSEPGEREVRHIGRLGVRDDDYEPLVIDWRAPAAAAFYRATPVEPMGVLRRRVLRCSGSRVIGVEDDLMVPEAPEDLVVVGDGALMAALTRSRGRQMRDIVATIQAHQDAAIRATSRGVVEISGGPGTGKTVVALHRAAYLLYSERRRFESGGILVVGPSAAYTAYIERVLPSLGEDSVALRALGDLVDGVTATRMDHPEVAAVKGSLRIRRLLARAAGRPPEGAPTVFRAFIAGHAVRLDEPQLAGLRKRVLRGHAHNLATDQAREALAQAAWESVRLGEREHFLDAFDSSRDVDEFMAAWWPQVDPREVLLRLVDTDDVSRLAGGVLTHDEAAAVAVSNREALEEGTWSVADVALIDDLAARLGPVQEAAAEEVGFYDIEELDDLGAHGVQDVQVGGMSRMATRSNAVITPVDARERLLQGRIERPTSYAHVLVDEAQDLSPMQWRMLGRRGRSASWTVVGDAAQASWGDLGEALEARRAAYGSLPIQSFHMDTNYRNAREIFDYARRVILPVVPDADIPNAVRETGIDPREMVIDGSVERHVGMALEELLQEVDGSIAIIPPTRWHDRLRVFDGAGDGRVQVIDPLSTKGLEWDATIVLDPEGIAQESPGGARVLYVVLTRAAHRMSVLRPHNPTSA</sequence>
<dbReference type="PROSITE" id="PS51198">
    <property type="entry name" value="UVRD_HELICASE_ATP_BIND"/>
    <property type="match status" value="1"/>
</dbReference>
<dbReference type="GO" id="GO:0005524">
    <property type="term" value="F:ATP binding"/>
    <property type="evidence" value="ECO:0007669"/>
    <property type="project" value="UniProtKB-UniRule"/>
</dbReference>
<dbReference type="EMBL" id="CAIZ01000136">
    <property type="protein sequence ID" value="CCH70744.1"/>
    <property type="molecule type" value="Genomic_DNA"/>
</dbReference>
<dbReference type="InterPro" id="IPR000212">
    <property type="entry name" value="DNA_helicase_UvrD/REP"/>
</dbReference>
<dbReference type="GO" id="GO:0016787">
    <property type="term" value="F:hydrolase activity"/>
    <property type="evidence" value="ECO:0007669"/>
    <property type="project" value="UniProtKB-UniRule"/>
</dbReference>
<feature type="domain" description="UvrD-like helicase ATP-binding" evidence="6">
    <location>
        <begin position="204"/>
        <end position="602"/>
    </location>
</feature>
<comment type="caution">
    <text evidence="7">The sequence shown here is derived from an EMBL/GenBank/DDBJ whole genome shotgun (WGS) entry which is preliminary data.</text>
</comment>
<dbReference type="GO" id="GO:0000725">
    <property type="term" value="P:recombinational repair"/>
    <property type="evidence" value="ECO:0007669"/>
    <property type="project" value="TreeGrafter"/>
</dbReference>
<evidence type="ECO:0000256" key="2">
    <source>
        <dbReference type="ARBA" id="ARBA00022801"/>
    </source>
</evidence>
<dbReference type="GO" id="GO:0043138">
    <property type="term" value="F:3'-5' DNA helicase activity"/>
    <property type="evidence" value="ECO:0007669"/>
    <property type="project" value="TreeGrafter"/>
</dbReference>
<evidence type="ECO:0000256" key="1">
    <source>
        <dbReference type="ARBA" id="ARBA00022741"/>
    </source>
</evidence>
<dbReference type="eggNOG" id="COG3973">
    <property type="taxonomic scope" value="Bacteria"/>
</dbReference>
<dbReference type="Proteomes" id="UP000013167">
    <property type="component" value="Unassembled WGS sequence"/>
</dbReference>
<accession>N0E5X3</accession>
<evidence type="ECO:0000313" key="8">
    <source>
        <dbReference type="Proteomes" id="UP000013167"/>
    </source>
</evidence>
<keyword evidence="1 5" id="KW-0547">Nucleotide-binding</keyword>
<dbReference type="Pfam" id="PF00580">
    <property type="entry name" value="UvrD-helicase"/>
    <property type="match status" value="1"/>
</dbReference>
<protein>
    <submittedName>
        <fullName evidence="7">Putative helicase protein</fullName>
    </submittedName>
</protein>
<dbReference type="InterPro" id="IPR027417">
    <property type="entry name" value="P-loop_NTPase"/>
</dbReference>
<dbReference type="AlphaFoldDB" id="N0E5X3"/>
<dbReference type="PANTHER" id="PTHR11070">
    <property type="entry name" value="UVRD / RECB / PCRA DNA HELICASE FAMILY MEMBER"/>
    <property type="match status" value="1"/>
</dbReference>
<proteinExistence type="predicted"/>
<keyword evidence="8" id="KW-1185">Reference proteome</keyword>
<dbReference type="SUPFAM" id="SSF52540">
    <property type="entry name" value="P-loop containing nucleoside triphosphate hydrolases"/>
    <property type="match status" value="1"/>
</dbReference>
<feature type="binding site" evidence="5">
    <location>
        <begin position="225"/>
        <end position="232"/>
    </location>
    <ligand>
        <name>ATP</name>
        <dbReference type="ChEBI" id="CHEBI:30616"/>
    </ligand>
</feature>
<name>N0E5X3_9MICO</name>
<dbReference type="PANTHER" id="PTHR11070:SF45">
    <property type="entry name" value="DNA 3'-5' HELICASE"/>
    <property type="match status" value="1"/>
</dbReference>
<dbReference type="OrthoDB" id="9787585at2"/>
<dbReference type="GO" id="GO:0005829">
    <property type="term" value="C:cytosol"/>
    <property type="evidence" value="ECO:0007669"/>
    <property type="project" value="TreeGrafter"/>
</dbReference>
<dbReference type="InterPro" id="IPR014016">
    <property type="entry name" value="UvrD-like_ATP-bd"/>
</dbReference>
<reference evidence="7 8" key="1">
    <citation type="journal article" date="2013" name="ISME J.">
        <title>A metabolic model for members of the genus Tetrasphaera involved in enhanced biological phosphorus removal.</title>
        <authorList>
            <person name="Kristiansen R."/>
            <person name="Nguyen H.T.T."/>
            <person name="Saunders A.M."/>
            <person name="Nielsen J.L."/>
            <person name="Wimmer R."/>
            <person name="Le V.Q."/>
            <person name="McIlroy S.J."/>
            <person name="Petrovski S."/>
            <person name="Seviour R.J."/>
            <person name="Calteau A."/>
            <person name="Nielsen K.L."/>
            <person name="Nielsen P.H."/>
        </authorList>
    </citation>
    <scope>NUCLEOTIDE SEQUENCE [LARGE SCALE GENOMIC DNA]</scope>
    <source>
        <strain evidence="7 8">Lp2</strain>
    </source>
</reference>
<dbReference type="GO" id="GO:0003677">
    <property type="term" value="F:DNA binding"/>
    <property type="evidence" value="ECO:0007669"/>
    <property type="project" value="InterPro"/>
</dbReference>
<evidence type="ECO:0000256" key="5">
    <source>
        <dbReference type="PROSITE-ProRule" id="PRU00560"/>
    </source>
</evidence>
<evidence type="ECO:0000313" key="7">
    <source>
        <dbReference type="EMBL" id="CCH70744.1"/>
    </source>
</evidence>
<dbReference type="STRING" id="1193181.BN10_650041"/>
<keyword evidence="4 5" id="KW-0067">ATP-binding</keyword>
<evidence type="ECO:0000259" key="6">
    <source>
        <dbReference type="PROSITE" id="PS51198"/>
    </source>
</evidence>
<dbReference type="RefSeq" id="WP_010850587.1">
    <property type="nucleotide sequence ID" value="NZ_HF570956.1"/>
</dbReference>
<evidence type="ECO:0000256" key="4">
    <source>
        <dbReference type="ARBA" id="ARBA00022840"/>
    </source>
</evidence>
<keyword evidence="3 5" id="KW-0347">Helicase</keyword>